<dbReference type="AlphaFoldDB" id="A0AAW2K5M0"/>
<accession>A0AAW2K5M0</accession>
<dbReference type="EMBL" id="JACGWJ010000030">
    <property type="protein sequence ID" value="KAL0301618.1"/>
    <property type="molecule type" value="Genomic_DNA"/>
</dbReference>
<evidence type="ECO:0000313" key="2">
    <source>
        <dbReference type="EMBL" id="KAL0301618.1"/>
    </source>
</evidence>
<proteinExistence type="predicted"/>
<organism evidence="2">
    <name type="scientific">Sesamum radiatum</name>
    <name type="common">Black benniseed</name>
    <dbReference type="NCBI Taxonomy" id="300843"/>
    <lineage>
        <taxon>Eukaryota</taxon>
        <taxon>Viridiplantae</taxon>
        <taxon>Streptophyta</taxon>
        <taxon>Embryophyta</taxon>
        <taxon>Tracheophyta</taxon>
        <taxon>Spermatophyta</taxon>
        <taxon>Magnoliopsida</taxon>
        <taxon>eudicotyledons</taxon>
        <taxon>Gunneridae</taxon>
        <taxon>Pentapetalae</taxon>
        <taxon>asterids</taxon>
        <taxon>lamiids</taxon>
        <taxon>Lamiales</taxon>
        <taxon>Pedaliaceae</taxon>
        <taxon>Sesamum</taxon>
    </lineage>
</organism>
<gene>
    <name evidence="2" type="ORF">Sradi_6438600</name>
</gene>
<comment type="caution">
    <text evidence="2">The sequence shown here is derived from an EMBL/GenBank/DDBJ whole genome shotgun (WGS) entry which is preliminary data.</text>
</comment>
<reference evidence="2" key="1">
    <citation type="submission" date="2020-06" db="EMBL/GenBank/DDBJ databases">
        <authorList>
            <person name="Li T."/>
            <person name="Hu X."/>
            <person name="Zhang T."/>
            <person name="Song X."/>
            <person name="Zhang H."/>
            <person name="Dai N."/>
            <person name="Sheng W."/>
            <person name="Hou X."/>
            <person name="Wei L."/>
        </authorList>
    </citation>
    <scope>NUCLEOTIDE SEQUENCE</scope>
    <source>
        <strain evidence="2">G02</strain>
        <tissue evidence="2">Leaf</tissue>
    </source>
</reference>
<name>A0AAW2K5M0_SESRA</name>
<reference evidence="2" key="2">
    <citation type="journal article" date="2024" name="Plant">
        <title>Genomic evolution and insights into agronomic trait innovations of Sesamum species.</title>
        <authorList>
            <person name="Miao H."/>
            <person name="Wang L."/>
            <person name="Qu L."/>
            <person name="Liu H."/>
            <person name="Sun Y."/>
            <person name="Le M."/>
            <person name="Wang Q."/>
            <person name="Wei S."/>
            <person name="Zheng Y."/>
            <person name="Lin W."/>
            <person name="Duan Y."/>
            <person name="Cao H."/>
            <person name="Xiong S."/>
            <person name="Wang X."/>
            <person name="Wei L."/>
            <person name="Li C."/>
            <person name="Ma Q."/>
            <person name="Ju M."/>
            <person name="Zhao R."/>
            <person name="Li G."/>
            <person name="Mu C."/>
            <person name="Tian Q."/>
            <person name="Mei H."/>
            <person name="Zhang T."/>
            <person name="Gao T."/>
            <person name="Zhang H."/>
        </authorList>
    </citation>
    <scope>NUCLEOTIDE SEQUENCE</scope>
    <source>
        <strain evidence="2">G02</strain>
    </source>
</reference>
<sequence>MYAFYEQKVGWRECGKGSLLLLAAGNHELQQALYVQRLSKQTTMKRSQVLAYVAKEIRNPLSRLFSLRRLWKELTRIMSRKACCVLVLLSASDKQITDDTDFDSIMEGYLDLEMVEFELHDVLITSISQVMMKSISKLQQVLVTLLLVSVNAILSGGQLGLATTLTKDSLGETVQLGHLELRITHSGGECSIIVEPDVW</sequence>
<keyword evidence="1" id="KW-1133">Transmembrane helix</keyword>
<protein>
    <submittedName>
        <fullName evidence="2">Phytochrome A1</fullName>
    </submittedName>
</protein>
<feature type="transmembrane region" description="Helical" evidence="1">
    <location>
        <begin position="141"/>
        <end position="161"/>
    </location>
</feature>
<evidence type="ECO:0000256" key="1">
    <source>
        <dbReference type="SAM" id="Phobius"/>
    </source>
</evidence>
<keyword evidence="1" id="KW-0472">Membrane</keyword>
<keyword evidence="1" id="KW-0812">Transmembrane</keyword>